<organism evidence="3 4">
    <name type="scientific">Aneurinibacillus aneurinilyticus</name>
    <name type="common">Bacillus aneurinolyticus</name>
    <dbReference type="NCBI Taxonomy" id="1391"/>
    <lineage>
        <taxon>Bacteria</taxon>
        <taxon>Bacillati</taxon>
        <taxon>Bacillota</taxon>
        <taxon>Bacilli</taxon>
        <taxon>Bacillales</taxon>
        <taxon>Paenibacillaceae</taxon>
        <taxon>Aneurinibacillus group</taxon>
        <taxon>Aneurinibacillus</taxon>
    </lineage>
</organism>
<dbReference type="InterPro" id="IPR013149">
    <property type="entry name" value="ADH-like_C"/>
</dbReference>
<dbReference type="Pfam" id="PF00107">
    <property type="entry name" value="ADH_zinc_N"/>
    <property type="match status" value="1"/>
</dbReference>
<dbReference type="InterPro" id="IPR010085">
    <property type="entry name" value="Crot_CoA_red"/>
</dbReference>
<keyword evidence="1" id="KW-0521">NADP</keyword>
<dbReference type="SMART" id="SM00829">
    <property type="entry name" value="PKS_ER"/>
    <property type="match status" value="1"/>
</dbReference>
<dbReference type="InterPro" id="IPR013154">
    <property type="entry name" value="ADH-like_N"/>
</dbReference>
<dbReference type="SUPFAM" id="SSF51735">
    <property type="entry name" value="NAD(P)-binding Rossmann-fold domains"/>
    <property type="match status" value="1"/>
</dbReference>
<dbReference type="NCBIfam" id="TIGR01751">
    <property type="entry name" value="crot-CoA-red"/>
    <property type="match status" value="1"/>
</dbReference>
<keyword evidence="3" id="KW-0560">Oxidoreductase</keyword>
<dbReference type="Proteomes" id="UP000561326">
    <property type="component" value="Unassembled WGS sequence"/>
</dbReference>
<name>A0A848CVD7_ANEAE</name>
<dbReference type="InterPro" id="IPR051603">
    <property type="entry name" value="Zinc-ADH_QOR/CCCR"/>
</dbReference>
<evidence type="ECO:0000259" key="2">
    <source>
        <dbReference type="SMART" id="SM00829"/>
    </source>
</evidence>
<evidence type="ECO:0000256" key="1">
    <source>
        <dbReference type="ARBA" id="ARBA00022857"/>
    </source>
</evidence>
<dbReference type="Gene3D" id="3.40.50.720">
    <property type="entry name" value="NAD(P)-binding Rossmann-like Domain"/>
    <property type="match status" value="1"/>
</dbReference>
<accession>A0A848CVD7</accession>
<reference evidence="3 4" key="1">
    <citation type="submission" date="2020-04" db="EMBL/GenBank/DDBJ databases">
        <authorList>
            <person name="Hitch T.C.A."/>
            <person name="Wylensek D."/>
            <person name="Clavel T."/>
        </authorList>
    </citation>
    <scope>NUCLEOTIDE SEQUENCE [LARGE SCALE GENOMIC DNA]</scope>
    <source>
        <strain evidence="3 4">WB01_D5_05</strain>
    </source>
</reference>
<dbReference type="AlphaFoldDB" id="A0A848CVD7"/>
<feature type="domain" description="Enoyl reductase (ER)" evidence="2">
    <location>
        <begin position="40"/>
        <end position="410"/>
    </location>
</feature>
<dbReference type="Pfam" id="PF08240">
    <property type="entry name" value="ADH_N"/>
    <property type="match status" value="1"/>
</dbReference>
<dbReference type="RefSeq" id="WP_168975310.1">
    <property type="nucleotide sequence ID" value="NZ_JABAGO010000020.1"/>
</dbReference>
<dbReference type="EC" id="1.3.1.85" evidence="3"/>
<dbReference type="InterPro" id="IPR020843">
    <property type="entry name" value="ER"/>
</dbReference>
<dbReference type="SUPFAM" id="SSF50129">
    <property type="entry name" value="GroES-like"/>
    <property type="match status" value="1"/>
</dbReference>
<proteinExistence type="predicted"/>
<evidence type="ECO:0000313" key="4">
    <source>
        <dbReference type="Proteomes" id="UP000561326"/>
    </source>
</evidence>
<sequence length="419" mass="46069">MTISSSISTDQLYPIGEVPPVGVVPKQMYAWTVRKERFGEPLQAFQVEIVDVPKPGPNEVIVCNYAAGINYNGVWAGLGKPKNVLADHGKWGDAPQPFHICGSESSGIVYAIGEGVDMVRVGDEVVVIGIQVDYDCPIVKSGECPVLSPSFRVWGYETNWGAFAQFSKVQQQQCVPKPPHYTWEEAAAFSATGGTISRMLTGYSEHHIREGDVVLIWGGSGGLGTMAIQLVQYYGGIPIAVVSDPKRAELCMSLGAKGTINRSKFKHFGALDQAYMQPSVYKAWLREALKFRREIWNIVGERKNPRIVIEHPGENTLPTSLFIVDNGGMVTICGGTTGYLGTLDLRYLWLGQKRLQGSHGGGRQDYFKLYESIINSSIRPCLSTIVPWEDLALCHQRIRDNQHNGGNMAVRIGIGSHRT</sequence>
<dbReference type="PANTHER" id="PTHR44154:SF1">
    <property type="entry name" value="QUINONE OXIDOREDUCTASE"/>
    <property type="match status" value="1"/>
</dbReference>
<comment type="caution">
    <text evidence="3">The sequence shown here is derived from an EMBL/GenBank/DDBJ whole genome shotgun (WGS) entry which is preliminary data.</text>
</comment>
<dbReference type="GO" id="GO:0043880">
    <property type="term" value="F:crotonyl-CoA reductase activity"/>
    <property type="evidence" value="ECO:0007669"/>
    <property type="project" value="InterPro"/>
</dbReference>
<dbReference type="EMBL" id="JABAGO010000020">
    <property type="protein sequence ID" value="NME98921.1"/>
    <property type="molecule type" value="Genomic_DNA"/>
</dbReference>
<dbReference type="PANTHER" id="PTHR44154">
    <property type="entry name" value="QUINONE OXIDOREDUCTASE"/>
    <property type="match status" value="1"/>
</dbReference>
<dbReference type="Gene3D" id="3.90.180.10">
    <property type="entry name" value="Medium-chain alcohol dehydrogenases, catalytic domain"/>
    <property type="match status" value="1"/>
</dbReference>
<dbReference type="InterPro" id="IPR036291">
    <property type="entry name" value="NAD(P)-bd_dom_sf"/>
</dbReference>
<dbReference type="InterPro" id="IPR011032">
    <property type="entry name" value="GroES-like_sf"/>
</dbReference>
<gene>
    <name evidence="3" type="primary">ccrA</name>
    <name evidence="3" type="ORF">HF838_11670</name>
</gene>
<protein>
    <submittedName>
        <fullName evidence="3">Crotonyl-CoA carboxylase/reductase</fullName>
        <ecNumber evidence="3">1.3.1.85</ecNumber>
    </submittedName>
</protein>
<evidence type="ECO:0000313" key="3">
    <source>
        <dbReference type="EMBL" id="NME98921.1"/>
    </source>
</evidence>